<proteinExistence type="predicted"/>
<organism evidence="4 5">
    <name type="scientific">Lachnellula cervina</name>
    <dbReference type="NCBI Taxonomy" id="1316786"/>
    <lineage>
        <taxon>Eukaryota</taxon>
        <taxon>Fungi</taxon>
        <taxon>Dikarya</taxon>
        <taxon>Ascomycota</taxon>
        <taxon>Pezizomycotina</taxon>
        <taxon>Leotiomycetes</taxon>
        <taxon>Helotiales</taxon>
        <taxon>Lachnaceae</taxon>
        <taxon>Lachnellula</taxon>
    </lineage>
</organism>
<gene>
    <name evidence="4" type="ORF">LCER1_G006907</name>
</gene>
<keyword evidence="1" id="KW-0539">Nucleus</keyword>
<dbReference type="InterPro" id="IPR036864">
    <property type="entry name" value="Zn2-C6_fun-type_DNA-bd_sf"/>
</dbReference>
<evidence type="ECO:0000313" key="4">
    <source>
        <dbReference type="EMBL" id="TVY51499.1"/>
    </source>
</evidence>
<dbReference type="EMBL" id="QGMG01000798">
    <property type="protein sequence ID" value="TVY51499.1"/>
    <property type="molecule type" value="Genomic_DNA"/>
</dbReference>
<dbReference type="InterPro" id="IPR001138">
    <property type="entry name" value="Zn2Cys6_DnaBD"/>
</dbReference>
<name>A0A7D8Z3P6_9HELO</name>
<dbReference type="AlphaFoldDB" id="A0A7D8Z3P6"/>
<reference evidence="4 5" key="1">
    <citation type="submission" date="2018-05" db="EMBL/GenBank/DDBJ databases">
        <title>Whole genome sequencing for identification of molecular markers to develop diagnostic detection tools for the regulated plant pathogen Lachnellula willkommii.</title>
        <authorList>
            <person name="Giroux E."/>
            <person name="Bilodeau G."/>
        </authorList>
    </citation>
    <scope>NUCLEOTIDE SEQUENCE [LARGE SCALE GENOMIC DNA]</scope>
    <source>
        <strain evidence="4 5">CBS 625.97</strain>
    </source>
</reference>
<dbReference type="OrthoDB" id="4937900at2759"/>
<dbReference type="SUPFAM" id="SSF57701">
    <property type="entry name" value="Zn2/Cys6 DNA-binding domain"/>
    <property type="match status" value="1"/>
</dbReference>
<protein>
    <recommendedName>
        <fullName evidence="3">Zn(2)-C6 fungal-type domain-containing protein</fullName>
    </recommendedName>
</protein>
<accession>A0A7D8Z3P6</accession>
<dbReference type="GO" id="GO:0000981">
    <property type="term" value="F:DNA-binding transcription factor activity, RNA polymerase II-specific"/>
    <property type="evidence" value="ECO:0007669"/>
    <property type="project" value="InterPro"/>
</dbReference>
<evidence type="ECO:0000256" key="1">
    <source>
        <dbReference type="ARBA" id="ARBA00023242"/>
    </source>
</evidence>
<feature type="domain" description="Zn(2)-C6 fungal-type" evidence="3">
    <location>
        <begin position="84"/>
        <end position="111"/>
    </location>
</feature>
<sequence>MQPISTNVPRIVIRLDDMFLFYHPRNNSKRVTGRFCTLKRTGKNVQPIHACVAPCRAGKAEKETKRGSEVQNRVFDMQHINMLRIRRVKCDETKPSCTPCTKTGRVCDFINPQEATSSVRASKPPTTVKHRLPYSSKPCLIQPRPHYPPSA</sequence>
<dbReference type="Pfam" id="PF00172">
    <property type="entry name" value="Zn_clus"/>
    <property type="match status" value="1"/>
</dbReference>
<evidence type="ECO:0000259" key="3">
    <source>
        <dbReference type="Pfam" id="PF00172"/>
    </source>
</evidence>
<comment type="caution">
    <text evidence="4">The sequence shown here is derived from an EMBL/GenBank/DDBJ whole genome shotgun (WGS) entry which is preliminary data.</text>
</comment>
<dbReference type="Gene3D" id="4.10.240.10">
    <property type="entry name" value="Zn(2)-C6 fungal-type DNA-binding domain"/>
    <property type="match status" value="1"/>
</dbReference>
<dbReference type="GO" id="GO:0008270">
    <property type="term" value="F:zinc ion binding"/>
    <property type="evidence" value="ECO:0007669"/>
    <property type="project" value="InterPro"/>
</dbReference>
<evidence type="ECO:0000313" key="5">
    <source>
        <dbReference type="Proteomes" id="UP000481288"/>
    </source>
</evidence>
<keyword evidence="5" id="KW-1185">Reference proteome</keyword>
<evidence type="ECO:0000256" key="2">
    <source>
        <dbReference type="SAM" id="MobiDB-lite"/>
    </source>
</evidence>
<dbReference type="CDD" id="cd00067">
    <property type="entry name" value="GAL4"/>
    <property type="match status" value="1"/>
</dbReference>
<feature type="region of interest" description="Disordered" evidence="2">
    <location>
        <begin position="132"/>
        <end position="151"/>
    </location>
</feature>
<dbReference type="Proteomes" id="UP000481288">
    <property type="component" value="Unassembled WGS sequence"/>
</dbReference>